<dbReference type="PRINTS" id="PR00455">
    <property type="entry name" value="HTHTETR"/>
</dbReference>
<keyword evidence="7" id="KW-1185">Reference proteome</keyword>
<feature type="DNA-binding region" description="H-T-H motif" evidence="4">
    <location>
        <begin position="27"/>
        <end position="46"/>
    </location>
</feature>
<evidence type="ECO:0000256" key="4">
    <source>
        <dbReference type="PROSITE-ProRule" id="PRU00335"/>
    </source>
</evidence>
<dbReference type="InterPro" id="IPR001647">
    <property type="entry name" value="HTH_TetR"/>
</dbReference>
<dbReference type="Pfam" id="PF00440">
    <property type="entry name" value="TetR_N"/>
    <property type="match status" value="1"/>
</dbReference>
<keyword evidence="2 4" id="KW-0238">DNA-binding</keyword>
<dbReference type="PANTHER" id="PTHR30055">
    <property type="entry name" value="HTH-TYPE TRANSCRIPTIONAL REGULATOR RUTR"/>
    <property type="match status" value="1"/>
</dbReference>
<proteinExistence type="predicted"/>
<dbReference type="Proteomes" id="UP000253941">
    <property type="component" value="Unassembled WGS sequence"/>
</dbReference>
<accession>A0A369T7N5</accession>
<dbReference type="AlphaFoldDB" id="A0A369T7N5"/>
<dbReference type="GO" id="GO:0000976">
    <property type="term" value="F:transcription cis-regulatory region binding"/>
    <property type="evidence" value="ECO:0007669"/>
    <property type="project" value="TreeGrafter"/>
</dbReference>
<gene>
    <name evidence="6" type="ORF">DRB17_18570</name>
</gene>
<keyword evidence="3" id="KW-0804">Transcription</keyword>
<keyword evidence="1" id="KW-0805">Transcription regulation</keyword>
<dbReference type="InterPro" id="IPR036271">
    <property type="entry name" value="Tet_transcr_reg_TetR-rel_C_sf"/>
</dbReference>
<evidence type="ECO:0000256" key="3">
    <source>
        <dbReference type="ARBA" id="ARBA00023163"/>
    </source>
</evidence>
<evidence type="ECO:0000256" key="1">
    <source>
        <dbReference type="ARBA" id="ARBA00023015"/>
    </source>
</evidence>
<sequence length="181" mass="19513">MTQVDTKQQILEAAGRVVLARGVTGLTLEAVAEEAGLSKGGLLYHYGSKEALLTAMVGRLVEVTEERIDAHRQSDSAPGSWTRGYLQACLTDGIPATDPTGRLAVALLAAGATDPAQLDEVRERQEVWQARLHEDGVDPVMANIVRLAADGLWMNDIFGIPALSKDERAELLARLEALTRQ</sequence>
<evidence type="ECO:0000256" key="2">
    <source>
        <dbReference type="ARBA" id="ARBA00023125"/>
    </source>
</evidence>
<evidence type="ECO:0000259" key="5">
    <source>
        <dbReference type="PROSITE" id="PS50977"/>
    </source>
</evidence>
<dbReference type="Pfam" id="PF17937">
    <property type="entry name" value="TetR_C_28"/>
    <property type="match status" value="1"/>
</dbReference>
<dbReference type="PROSITE" id="PS50977">
    <property type="entry name" value="HTH_TETR_2"/>
    <property type="match status" value="1"/>
</dbReference>
<evidence type="ECO:0000313" key="7">
    <source>
        <dbReference type="Proteomes" id="UP000253941"/>
    </source>
</evidence>
<organism evidence="6 7">
    <name type="scientific">Ferruginivarius sediminum</name>
    <dbReference type="NCBI Taxonomy" id="2661937"/>
    <lineage>
        <taxon>Bacteria</taxon>
        <taxon>Pseudomonadati</taxon>
        <taxon>Pseudomonadota</taxon>
        <taxon>Alphaproteobacteria</taxon>
        <taxon>Rhodospirillales</taxon>
        <taxon>Rhodospirillaceae</taxon>
        <taxon>Ferruginivarius</taxon>
    </lineage>
</organism>
<dbReference type="EMBL" id="QPMH01000029">
    <property type="protein sequence ID" value="RDD60365.1"/>
    <property type="molecule type" value="Genomic_DNA"/>
</dbReference>
<comment type="caution">
    <text evidence="6">The sequence shown here is derived from an EMBL/GenBank/DDBJ whole genome shotgun (WGS) entry which is preliminary data.</text>
</comment>
<dbReference type="PANTHER" id="PTHR30055:SF234">
    <property type="entry name" value="HTH-TYPE TRANSCRIPTIONAL REGULATOR BETI"/>
    <property type="match status" value="1"/>
</dbReference>
<feature type="domain" description="HTH tetR-type" evidence="5">
    <location>
        <begin position="4"/>
        <end position="64"/>
    </location>
</feature>
<evidence type="ECO:0000313" key="6">
    <source>
        <dbReference type="EMBL" id="RDD60365.1"/>
    </source>
</evidence>
<dbReference type="GO" id="GO:0003700">
    <property type="term" value="F:DNA-binding transcription factor activity"/>
    <property type="evidence" value="ECO:0007669"/>
    <property type="project" value="TreeGrafter"/>
</dbReference>
<reference evidence="6 7" key="1">
    <citation type="submission" date="2018-07" db="EMBL/GenBank/DDBJ databases">
        <title>Venubactetium sediminum gen. nov., sp. nov., isolated from a marine solar saltern.</title>
        <authorList>
            <person name="Wang S."/>
        </authorList>
    </citation>
    <scope>NUCLEOTIDE SEQUENCE [LARGE SCALE GENOMIC DNA]</scope>
    <source>
        <strain evidence="6 7">WD2A32</strain>
    </source>
</reference>
<dbReference type="InterPro" id="IPR041479">
    <property type="entry name" value="TetR_CgmR_C"/>
</dbReference>
<dbReference type="SUPFAM" id="SSF48498">
    <property type="entry name" value="Tetracyclin repressor-like, C-terminal domain"/>
    <property type="match status" value="1"/>
</dbReference>
<name>A0A369T7N5_9PROT</name>
<dbReference type="Gene3D" id="1.10.357.10">
    <property type="entry name" value="Tetracycline Repressor, domain 2"/>
    <property type="match status" value="1"/>
</dbReference>
<protein>
    <submittedName>
        <fullName evidence="6">TetR/AcrR family transcriptional regulator</fullName>
    </submittedName>
</protein>
<dbReference type="InterPro" id="IPR050109">
    <property type="entry name" value="HTH-type_TetR-like_transc_reg"/>
</dbReference>
<dbReference type="RefSeq" id="WP_114583726.1">
    <property type="nucleotide sequence ID" value="NZ_QPMH01000029.1"/>
</dbReference>
<dbReference type="SUPFAM" id="SSF46689">
    <property type="entry name" value="Homeodomain-like"/>
    <property type="match status" value="1"/>
</dbReference>
<dbReference type="InterPro" id="IPR009057">
    <property type="entry name" value="Homeodomain-like_sf"/>
</dbReference>